<organism evidence="2 3">
    <name type="scientific">Brevibacterium sediminis</name>
    <dbReference type="NCBI Taxonomy" id="1857024"/>
    <lineage>
        <taxon>Bacteria</taxon>
        <taxon>Bacillati</taxon>
        <taxon>Actinomycetota</taxon>
        <taxon>Actinomycetes</taxon>
        <taxon>Micrococcales</taxon>
        <taxon>Brevibacteriaceae</taxon>
        <taxon>Brevibacterium</taxon>
    </lineage>
</organism>
<keyword evidence="3" id="KW-1185">Reference proteome</keyword>
<sequence>MRRRTILLIGGVAILLLGAGLYGLGLLLDTGSVPGDANIGAGIAMLFGEFVGGLGLAVLVVWAIAALVVRLRPRNQRMHGQEAETTGLG</sequence>
<accession>A0ABQ1MXG8</accession>
<feature type="transmembrane region" description="Helical" evidence="1">
    <location>
        <begin position="39"/>
        <end position="69"/>
    </location>
</feature>
<name>A0ABQ1MXG8_9MICO</name>
<feature type="transmembrane region" description="Helical" evidence="1">
    <location>
        <begin position="7"/>
        <end position="27"/>
    </location>
</feature>
<reference evidence="3" key="1">
    <citation type="journal article" date="2019" name="Int. J. Syst. Evol. Microbiol.">
        <title>The Global Catalogue of Microorganisms (GCM) 10K type strain sequencing project: providing services to taxonomists for standard genome sequencing and annotation.</title>
        <authorList>
            <consortium name="The Broad Institute Genomics Platform"/>
            <consortium name="The Broad Institute Genome Sequencing Center for Infectious Disease"/>
            <person name="Wu L."/>
            <person name="Ma J."/>
        </authorList>
    </citation>
    <scope>NUCLEOTIDE SEQUENCE [LARGE SCALE GENOMIC DNA]</scope>
    <source>
        <strain evidence="3">CGMCC 1.15472</strain>
    </source>
</reference>
<keyword evidence="1" id="KW-0812">Transmembrane</keyword>
<proteinExistence type="predicted"/>
<evidence type="ECO:0000313" key="3">
    <source>
        <dbReference type="Proteomes" id="UP000632322"/>
    </source>
</evidence>
<dbReference type="Proteomes" id="UP000632322">
    <property type="component" value="Unassembled WGS sequence"/>
</dbReference>
<dbReference type="RefSeq" id="WP_181272120.1">
    <property type="nucleotide sequence ID" value="NZ_BMJG01000014.1"/>
</dbReference>
<comment type="caution">
    <text evidence="2">The sequence shown here is derived from an EMBL/GenBank/DDBJ whole genome shotgun (WGS) entry which is preliminary data.</text>
</comment>
<gene>
    <name evidence="2" type="ORF">GCM10010974_31020</name>
</gene>
<evidence type="ECO:0000313" key="2">
    <source>
        <dbReference type="EMBL" id="GGC46536.1"/>
    </source>
</evidence>
<evidence type="ECO:0000256" key="1">
    <source>
        <dbReference type="SAM" id="Phobius"/>
    </source>
</evidence>
<protein>
    <submittedName>
        <fullName evidence="2">Uncharacterized protein</fullName>
    </submittedName>
</protein>
<keyword evidence="1" id="KW-0472">Membrane</keyword>
<keyword evidence="1" id="KW-1133">Transmembrane helix</keyword>
<dbReference type="EMBL" id="BMJG01000014">
    <property type="protein sequence ID" value="GGC46536.1"/>
    <property type="molecule type" value="Genomic_DNA"/>
</dbReference>